<keyword evidence="6 8" id="KW-1133">Transmembrane helix</keyword>
<name>J1GX43_9ACTO</name>
<evidence type="ECO:0000256" key="7">
    <source>
        <dbReference type="ARBA" id="ARBA00023136"/>
    </source>
</evidence>
<evidence type="ECO:0000256" key="6">
    <source>
        <dbReference type="ARBA" id="ARBA00022989"/>
    </source>
</evidence>
<feature type="transmembrane region" description="Helical" evidence="8">
    <location>
        <begin position="109"/>
        <end position="127"/>
    </location>
</feature>
<evidence type="ECO:0000256" key="3">
    <source>
        <dbReference type="ARBA" id="ARBA00022448"/>
    </source>
</evidence>
<comment type="subcellular location">
    <subcellularLocation>
        <location evidence="1">Cell membrane</location>
        <topology evidence="1">Multi-pass membrane protein</topology>
    </subcellularLocation>
</comment>
<evidence type="ECO:0000313" key="9">
    <source>
        <dbReference type="EMBL" id="EJF37670.1"/>
    </source>
</evidence>
<dbReference type="Proteomes" id="UP000002941">
    <property type="component" value="Unassembled WGS sequence"/>
</dbReference>
<proteinExistence type="inferred from homology"/>
<feature type="transmembrane region" description="Helical" evidence="8">
    <location>
        <begin position="78"/>
        <end position="97"/>
    </location>
</feature>
<accession>J1GX43</accession>
<feature type="transmembrane region" description="Helical" evidence="8">
    <location>
        <begin position="210"/>
        <end position="232"/>
    </location>
</feature>
<evidence type="ECO:0000313" key="10">
    <source>
        <dbReference type="Proteomes" id="UP000002941"/>
    </source>
</evidence>
<dbReference type="GO" id="GO:0022857">
    <property type="term" value="F:transmembrane transporter activity"/>
    <property type="evidence" value="ECO:0007669"/>
    <property type="project" value="InterPro"/>
</dbReference>
<dbReference type="AlphaFoldDB" id="J1GX43"/>
<keyword evidence="7 8" id="KW-0472">Membrane</keyword>
<protein>
    <submittedName>
        <fullName evidence="9">Iron chelate uptake ABC transporter, FeCT family, permease protein</fullName>
    </submittedName>
</protein>
<dbReference type="Gene3D" id="1.10.3470.10">
    <property type="entry name" value="ABC transporter involved in vitamin B12 uptake, BtuC"/>
    <property type="match status" value="1"/>
</dbReference>
<keyword evidence="5 8" id="KW-0812">Transmembrane</keyword>
<comment type="similarity">
    <text evidence="2">Belongs to the binding-protein-dependent transport system permease family. FecCD subfamily.</text>
</comment>
<sequence>MTVTAMSGARAALGRPGAGARTGGTLLICLALVGLLGLLSLAIGSRGLTLSEAWTGLIGHDQTVNSIVVWRLRMPRTILAIVVGACLSVAGVVMQALTRNPLAEPGILGVNAGASLAVVLSISLLRISDVHGYLWFAFAGAALAAVLVQLMARRSADAGPARLVLAGVALGASLHAITGTITMYDAKAFESYRFWVVGSLEDRDASLLAWLWPFLAVGLLLALASGLTLNALALGEEQARALGVSPARVRGLALISITLLCGASTAAVGPISFVGLVVPQVLRLALGADQRRLLLVSLVAGPVLLLAADVVGRVLIRPDEMEAGIVTAFIGGPVLLAMVIRRSEAGAQ</sequence>
<dbReference type="GO" id="GO:0005886">
    <property type="term" value="C:plasma membrane"/>
    <property type="evidence" value="ECO:0007669"/>
    <property type="project" value="UniProtKB-SubCell"/>
</dbReference>
<feature type="transmembrane region" description="Helical" evidence="8">
    <location>
        <begin position="163"/>
        <end position="184"/>
    </location>
</feature>
<organism evidence="9 10">
    <name type="scientific">Actinomyces massiliensis F0489</name>
    <dbReference type="NCBI Taxonomy" id="1125718"/>
    <lineage>
        <taxon>Bacteria</taxon>
        <taxon>Bacillati</taxon>
        <taxon>Actinomycetota</taxon>
        <taxon>Actinomycetes</taxon>
        <taxon>Actinomycetales</taxon>
        <taxon>Actinomycetaceae</taxon>
        <taxon>Actinomyces</taxon>
    </lineage>
</organism>
<dbReference type="InterPro" id="IPR037294">
    <property type="entry name" value="ABC_BtuC-like"/>
</dbReference>
<feature type="transmembrane region" description="Helical" evidence="8">
    <location>
        <begin position="323"/>
        <end position="340"/>
    </location>
</feature>
<evidence type="ECO:0000256" key="1">
    <source>
        <dbReference type="ARBA" id="ARBA00004651"/>
    </source>
</evidence>
<keyword evidence="3" id="KW-0813">Transport</keyword>
<evidence type="ECO:0000256" key="2">
    <source>
        <dbReference type="ARBA" id="ARBA00007935"/>
    </source>
</evidence>
<comment type="caution">
    <text evidence="9">The sequence shown here is derived from an EMBL/GenBank/DDBJ whole genome shotgun (WGS) entry which is preliminary data.</text>
</comment>
<keyword evidence="10" id="KW-1185">Reference proteome</keyword>
<gene>
    <name evidence="9" type="ORF">HMPREF1318_1532</name>
</gene>
<dbReference type="EMBL" id="AKFT01000203">
    <property type="protein sequence ID" value="EJF37670.1"/>
    <property type="molecule type" value="Genomic_DNA"/>
</dbReference>
<feature type="transmembrane region" description="Helical" evidence="8">
    <location>
        <begin position="293"/>
        <end position="316"/>
    </location>
</feature>
<feature type="transmembrane region" description="Helical" evidence="8">
    <location>
        <begin position="133"/>
        <end position="151"/>
    </location>
</feature>
<dbReference type="GO" id="GO:0033214">
    <property type="term" value="P:siderophore-iron import into cell"/>
    <property type="evidence" value="ECO:0007669"/>
    <property type="project" value="TreeGrafter"/>
</dbReference>
<reference evidence="9 10" key="1">
    <citation type="submission" date="2012-05" db="EMBL/GenBank/DDBJ databases">
        <authorList>
            <person name="Harkins D.M."/>
            <person name="Madupu R."/>
            <person name="Durkin A.S."/>
            <person name="Torralba M."/>
            <person name="Methe B."/>
            <person name="Sutton G.G."/>
            <person name="Nelson K.E."/>
        </authorList>
    </citation>
    <scope>NUCLEOTIDE SEQUENCE [LARGE SCALE GENOMIC DNA]</scope>
    <source>
        <strain evidence="9 10">F0489</strain>
    </source>
</reference>
<dbReference type="CDD" id="cd06550">
    <property type="entry name" value="TM_ABC_iron-siderophores_like"/>
    <property type="match status" value="1"/>
</dbReference>
<evidence type="ECO:0000256" key="8">
    <source>
        <dbReference type="SAM" id="Phobius"/>
    </source>
</evidence>
<dbReference type="FunFam" id="1.10.3470.10:FF:000001">
    <property type="entry name" value="Vitamin B12 ABC transporter permease BtuC"/>
    <property type="match status" value="1"/>
</dbReference>
<feature type="transmembrane region" description="Helical" evidence="8">
    <location>
        <begin position="252"/>
        <end position="273"/>
    </location>
</feature>
<keyword evidence="4" id="KW-1003">Cell membrane</keyword>
<dbReference type="Pfam" id="PF01032">
    <property type="entry name" value="FecCD"/>
    <property type="match status" value="1"/>
</dbReference>
<dbReference type="SUPFAM" id="SSF81345">
    <property type="entry name" value="ABC transporter involved in vitamin B12 uptake, BtuC"/>
    <property type="match status" value="1"/>
</dbReference>
<dbReference type="PANTHER" id="PTHR30472:SF1">
    <property type="entry name" value="FE(3+) DICITRATE TRANSPORT SYSTEM PERMEASE PROTEIN FECC-RELATED"/>
    <property type="match status" value="1"/>
</dbReference>
<dbReference type="eggNOG" id="COG0609">
    <property type="taxonomic scope" value="Bacteria"/>
</dbReference>
<dbReference type="PATRIC" id="fig|1125718.3.peg.2594"/>
<feature type="transmembrane region" description="Helical" evidence="8">
    <location>
        <begin position="25"/>
        <end position="44"/>
    </location>
</feature>
<evidence type="ECO:0000256" key="4">
    <source>
        <dbReference type="ARBA" id="ARBA00022475"/>
    </source>
</evidence>
<dbReference type="PANTHER" id="PTHR30472">
    <property type="entry name" value="FERRIC ENTEROBACTIN TRANSPORT SYSTEM PERMEASE PROTEIN"/>
    <property type="match status" value="1"/>
</dbReference>
<dbReference type="InterPro" id="IPR000522">
    <property type="entry name" value="ABC_transptr_permease_BtuC"/>
</dbReference>
<evidence type="ECO:0000256" key="5">
    <source>
        <dbReference type="ARBA" id="ARBA00022692"/>
    </source>
</evidence>